<sequence>MSRNSEKEAVQQLLGSSQDKNEMSRKSQQKRELKMWSDISLPISLKDSLARLTKDDLSQIRRHYQITGVSQLKKGDLIEVLQSKIPELVDNMFLTIDQERYEMIQKALRHDGVVVEPNLTNNQMEYFRNCGILFPGMNNGKKVLAMPEEWMKILGSQTDHSKWKPIIRRNTEWIKLTHGLLYYYGSLTLRELLAMLKKYTKKEVPVSDYLSVIDHAHFYYEQIMINDEVFSNIRVLDPNRVKMEHQKRKILDFYPFSKEQLIKAGEPNFVDRNESYQRFVQFLRQNYEISKEDADSIAEECQFAIRIGEGPGDILRYLQTMLEFEGFDTINACMEKIVHLMNHTREWFLKGYTQNELVQIEKRHLQPSPIQKNNVVDIQSRRKIGRNEPCPCGSGKKYKKCCGK</sequence>
<dbReference type="EMBL" id="JAAIUV010000023">
    <property type="protein sequence ID" value="NEX79834.1"/>
    <property type="molecule type" value="Genomic_DNA"/>
</dbReference>
<evidence type="ECO:0000256" key="1">
    <source>
        <dbReference type="SAM" id="MobiDB-lite"/>
    </source>
</evidence>
<dbReference type="Pfam" id="PF02810">
    <property type="entry name" value="SEC-C"/>
    <property type="match status" value="1"/>
</dbReference>
<dbReference type="PANTHER" id="PTHR33747">
    <property type="entry name" value="UPF0225 PROTEIN SCO1677"/>
    <property type="match status" value="1"/>
</dbReference>
<organism evidence="2 3">
    <name type="scientific">Neobacillus thermocopriae</name>
    <dbReference type="NCBI Taxonomy" id="1215031"/>
    <lineage>
        <taxon>Bacteria</taxon>
        <taxon>Bacillati</taxon>
        <taxon>Bacillota</taxon>
        <taxon>Bacilli</taxon>
        <taxon>Bacillales</taxon>
        <taxon>Bacillaceae</taxon>
        <taxon>Neobacillus</taxon>
    </lineage>
</organism>
<gene>
    <name evidence="2" type="ORF">G4Z05_13300</name>
</gene>
<name>A0A6B3TS50_9BACI</name>
<feature type="region of interest" description="Disordered" evidence="1">
    <location>
        <begin position="1"/>
        <end position="31"/>
    </location>
</feature>
<dbReference type="PANTHER" id="PTHR33747:SF1">
    <property type="entry name" value="ADENYLATE CYCLASE-ASSOCIATED CAP C-TERMINAL DOMAIN-CONTAINING PROTEIN"/>
    <property type="match status" value="1"/>
</dbReference>
<dbReference type="InterPro" id="IPR004027">
    <property type="entry name" value="SEC_C_motif"/>
</dbReference>
<reference evidence="2" key="1">
    <citation type="submission" date="2020-02" db="EMBL/GenBank/DDBJ databases">
        <title>Bacillus sedimentmangrovi sp. nov., isolated from sediment of the mangrove ecosystem.</title>
        <authorList>
            <person name="Liu G."/>
        </authorList>
    </citation>
    <scope>NUCLEOTIDE SEQUENCE [LARGE SCALE GENOMIC DNA]</scope>
    <source>
        <strain evidence="2">SgZ-7</strain>
    </source>
</reference>
<evidence type="ECO:0000313" key="2">
    <source>
        <dbReference type="EMBL" id="NEX79834.1"/>
    </source>
</evidence>
<dbReference type="AlphaFoldDB" id="A0A6B3TS50"/>
<protein>
    <recommendedName>
        <fullName evidence="4">Zinc chelation protein SecC</fullName>
    </recommendedName>
</protein>
<dbReference type="Gene3D" id="3.10.450.50">
    <property type="match status" value="1"/>
</dbReference>
<accession>A0A6B3TS50</accession>
<dbReference type="RefSeq" id="WP_163252329.1">
    <property type="nucleotide sequence ID" value="NZ_JAAIUV010000023.1"/>
</dbReference>
<keyword evidence="3" id="KW-1185">Reference proteome</keyword>
<dbReference type="Proteomes" id="UP000481621">
    <property type="component" value="Unassembled WGS sequence"/>
</dbReference>
<dbReference type="SUPFAM" id="SSF103642">
    <property type="entry name" value="Sec-C motif"/>
    <property type="match status" value="1"/>
</dbReference>
<evidence type="ECO:0000313" key="3">
    <source>
        <dbReference type="Proteomes" id="UP000481621"/>
    </source>
</evidence>
<comment type="caution">
    <text evidence="2">The sequence shown here is derived from an EMBL/GenBank/DDBJ whole genome shotgun (WGS) entry which is preliminary data.</text>
</comment>
<feature type="compositionally biased region" description="Basic and acidic residues" evidence="1">
    <location>
        <begin position="19"/>
        <end position="31"/>
    </location>
</feature>
<proteinExistence type="predicted"/>
<evidence type="ECO:0008006" key="4">
    <source>
        <dbReference type="Google" id="ProtNLM"/>
    </source>
</evidence>